<keyword evidence="4" id="KW-1003">Cell membrane</keyword>
<protein>
    <recommendedName>
        <fullName evidence="10">Type II secretion system protein L</fullName>
        <shortName evidence="10">T2SS protein L</shortName>
    </recommendedName>
</protein>
<comment type="function">
    <text evidence="10">Inner membrane component of the type II secretion system required for the energy-dependent secretion of extracellular factors such as proteases and toxins from the periplasm.</text>
</comment>
<evidence type="ECO:0000256" key="5">
    <source>
        <dbReference type="ARBA" id="ARBA00022519"/>
    </source>
</evidence>
<feature type="domain" description="GspL periplasmic" evidence="12">
    <location>
        <begin position="241"/>
        <end position="391"/>
    </location>
</feature>
<evidence type="ECO:0000256" key="7">
    <source>
        <dbReference type="ARBA" id="ARBA00022927"/>
    </source>
</evidence>
<dbReference type="EMBL" id="SPMZ01000025">
    <property type="protein sequence ID" value="NMQ19355.1"/>
    <property type="molecule type" value="Genomic_DNA"/>
</dbReference>
<dbReference type="InterPro" id="IPR043129">
    <property type="entry name" value="ATPase_NBD"/>
</dbReference>
<comment type="subcellular location">
    <subcellularLocation>
        <location evidence="1">Cell inner membrane</location>
        <topology evidence="1">Single-pass membrane protein</topology>
    </subcellularLocation>
</comment>
<proteinExistence type="inferred from homology"/>
<evidence type="ECO:0000256" key="2">
    <source>
        <dbReference type="ARBA" id="ARBA00005318"/>
    </source>
</evidence>
<dbReference type="RefSeq" id="WP_169248614.1">
    <property type="nucleotide sequence ID" value="NZ_SPMZ01000025.1"/>
</dbReference>
<name>A0ABX1TLP6_9GAMM</name>
<keyword evidence="14" id="KW-1185">Reference proteome</keyword>
<dbReference type="Proteomes" id="UP000760480">
    <property type="component" value="Unassembled WGS sequence"/>
</dbReference>
<feature type="domain" description="GspL cytoplasmic actin-ATPase-like" evidence="11">
    <location>
        <begin position="26"/>
        <end position="233"/>
    </location>
</feature>
<evidence type="ECO:0000256" key="1">
    <source>
        <dbReference type="ARBA" id="ARBA00004377"/>
    </source>
</evidence>
<keyword evidence="9" id="KW-0472">Membrane</keyword>
<reference evidence="13 14" key="1">
    <citation type="submission" date="2019-03" db="EMBL/GenBank/DDBJ databases">
        <title>Metabolic reconstructions from genomes of highly enriched 'Candidatus Accumulibacter' and 'Candidatus Competibacter' bioreactor populations.</title>
        <authorList>
            <person name="Annavajhala M.K."/>
            <person name="Welles L."/>
            <person name="Abbas B."/>
            <person name="Sorokin D."/>
            <person name="Park H."/>
            <person name="Van Loosdrecht M."/>
            <person name="Chandran K."/>
        </authorList>
    </citation>
    <scope>NUCLEOTIDE SEQUENCE [LARGE SCALE GENOMIC DNA]</scope>
    <source>
        <strain evidence="13 14">SBR_G</strain>
    </source>
</reference>
<dbReference type="NCBIfam" id="TIGR01709">
    <property type="entry name" value="typeII_sec_gspL"/>
    <property type="match status" value="1"/>
</dbReference>
<dbReference type="InterPro" id="IPR024230">
    <property type="entry name" value="GspL_cyto_dom"/>
</dbReference>
<keyword evidence="7 10" id="KW-0653">Protein transport</keyword>
<dbReference type="Gene3D" id="3.30.1360.100">
    <property type="entry name" value="General secretion pathway protein M, EpsM"/>
    <property type="match status" value="1"/>
</dbReference>
<gene>
    <name evidence="13" type="primary">gspL</name>
    <name evidence="13" type="ORF">E4P82_09220</name>
</gene>
<evidence type="ECO:0000259" key="11">
    <source>
        <dbReference type="Pfam" id="PF05134"/>
    </source>
</evidence>
<dbReference type="InterPro" id="IPR025691">
    <property type="entry name" value="GspL_pp_dom"/>
</dbReference>
<evidence type="ECO:0000256" key="9">
    <source>
        <dbReference type="ARBA" id="ARBA00023136"/>
    </source>
</evidence>
<dbReference type="Gene3D" id="3.30.420.380">
    <property type="match status" value="1"/>
</dbReference>
<dbReference type="PIRSF" id="PIRSF015761">
    <property type="entry name" value="Protein_L"/>
    <property type="match status" value="1"/>
</dbReference>
<keyword evidence="5" id="KW-0997">Cell inner membrane</keyword>
<accession>A0ABX1TLP6</accession>
<evidence type="ECO:0000256" key="10">
    <source>
        <dbReference type="PIRNR" id="PIRNR015761"/>
    </source>
</evidence>
<dbReference type="Pfam" id="PF12693">
    <property type="entry name" value="GspL_C"/>
    <property type="match status" value="1"/>
</dbReference>
<evidence type="ECO:0000256" key="6">
    <source>
        <dbReference type="ARBA" id="ARBA00022692"/>
    </source>
</evidence>
<comment type="caution">
    <text evidence="13">The sequence shown here is derived from an EMBL/GenBank/DDBJ whole genome shotgun (WGS) entry which is preliminary data.</text>
</comment>
<evidence type="ECO:0000256" key="8">
    <source>
        <dbReference type="ARBA" id="ARBA00022989"/>
    </source>
</evidence>
<sequence length="394" mass="43691">MPAPLCFFRFVSADEAEWLRPDGEVQRGPLADLSSQSDGARQILVAPSEAVTLHRLALPSRKRSTWARAVPFALEDYLVEDIETLHFALGGAVDGGYLPVAVVDRILLSAWLETCDQAGLTPTAVVPDSLLLPWQNDEWSVLLEARRALVRTGRWEGFATERDNLALLLAQALAEAGETKPRCLRVWGAPATELAETEVEPSLEDTPSEPLALFASGYQPATVLNLLQGGYSRQAHWGRWLRPWRAAAALAGMTLLVQIAGQVYDHWRLQREVTALRTEIERTFKDALPEATRIVNPKVQMETRLRELAPSGGSGFLELLYQGAQPLAHFPNVTLRGLGYRDGQLDLALEGGDPAVLDRLRQQFERQPGLRMDMRTTQREGQMESKITVKRASS</sequence>
<dbReference type="Pfam" id="PF05134">
    <property type="entry name" value="T2SSL"/>
    <property type="match status" value="1"/>
</dbReference>
<evidence type="ECO:0000313" key="14">
    <source>
        <dbReference type="Proteomes" id="UP000760480"/>
    </source>
</evidence>
<comment type="similarity">
    <text evidence="2 10">Belongs to the GSP L family.</text>
</comment>
<dbReference type="SUPFAM" id="SSF53067">
    <property type="entry name" value="Actin-like ATPase domain"/>
    <property type="match status" value="1"/>
</dbReference>
<dbReference type="InterPro" id="IPR007812">
    <property type="entry name" value="T2SS_protein-GspL"/>
</dbReference>
<keyword evidence="6" id="KW-0812">Transmembrane</keyword>
<dbReference type="CDD" id="cd24017">
    <property type="entry name" value="ASKHA_T2SSL_N"/>
    <property type="match status" value="1"/>
</dbReference>
<organism evidence="13 14">
    <name type="scientific">Candidatus Competibacter phosphatis</name>
    <dbReference type="NCBI Taxonomy" id="221280"/>
    <lineage>
        <taxon>Bacteria</taxon>
        <taxon>Pseudomonadati</taxon>
        <taxon>Pseudomonadota</taxon>
        <taxon>Gammaproteobacteria</taxon>
        <taxon>Candidatus Competibacteraceae</taxon>
        <taxon>Candidatus Competibacter</taxon>
    </lineage>
</organism>
<evidence type="ECO:0000313" key="13">
    <source>
        <dbReference type="EMBL" id="NMQ19355.1"/>
    </source>
</evidence>
<evidence type="ECO:0000256" key="4">
    <source>
        <dbReference type="ARBA" id="ARBA00022475"/>
    </source>
</evidence>
<evidence type="ECO:0000256" key="3">
    <source>
        <dbReference type="ARBA" id="ARBA00022448"/>
    </source>
</evidence>
<keyword evidence="3 10" id="KW-0813">Transport</keyword>
<evidence type="ECO:0000259" key="12">
    <source>
        <dbReference type="Pfam" id="PF12693"/>
    </source>
</evidence>
<keyword evidence="8" id="KW-1133">Transmembrane helix</keyword>